<keyword evidence="1" id="KW-0472">Membrane</keyword>
<keyword evidence="3" id="KW-1185">Reference proteome</keyword>
<keyword evidence="1" id="KW-1133">Transmembrane helix</keyword>
<evidence type="ECO:0000313" key="3">
    <source>
        <dbReference type="Proteomes" id="UP000298324"/>
    </source>
</evidence>
<feature type="transmembrane region" description="Helical" evidence="1">
    <location>
        <begin position="93"/>
        <end position="115"/>
    </location>
</feature>
<organism evidence="2 3">
    <name type="scientific">Pelotomaculum schinkii</name>
    <dbReference type="NCBI Taxonomy" id="78350"/>
    <lineage>
        <taxon>Bacteria</taxon>
        <taxon>Bacillati</taxon>
        <taxon>Bacillota</taxon>
        <taxon>Clostridia</taxon>
        <taxon>Eubacteriales</taxon>
        <taxon>Desulfotomaculaceae</taxon>
        <taxon>Pelotomaculum</taxon>
    </lineage>
</organism>
<dbReference type="RefSeq" id="WP_190240578.1">
    <property type="nucleotide sequence ID" value="NZ_QFGA01000002.1"/>
</dbReference>
<proteinExistence type="predicted"/>
<dbReference type="EMBL" id="QFGA01000002">
    <property type="protein sequence ID" value="TEB05581.1"/>
    <property type="molecule type" value="Genomic_DNA"/>
</dbReference>
<reference evidence="2 3" key="1">
    <citation type="journal article" date="2018" name="Environ. Microbiol.">
        <title>Novel energy conservation strategies and behaviour of Pelotomaculum schinkii driving syntrophic propionate catabolism.</title>
        <authorList>
            <person name="Hidalgo-Ahumada C.A.P."/>
            <person name="Nobu M.K."/>
            <person name="Narihiro T."/>
            <person name="Tamaki H."/>
            <person name="Liu W.T."/>
            <person name="Kamagata Y."/>
            <person name="Stams A.J.M."/>
            <person name="Imachi H."/>
            <person name="Sousa D.Z."/>
        </authorList>
    </citation>
    <scope>NUCLEOTIDE SEQUENCE [LARGE SCALE GENOMIC DNA]</scope>
    <source>
        <strain evidence="2 3">HH</strain>
    </source>
</reference>
<dbReference type="InterPro" id="IPR043733">
    <property type="entry name" value="DUF5677"/>
</dbReference>
<keyword evidence="1" id="KW-0812">Transmembrane</keyword>
<dbReference type="Pfam" id="PF18928">
    <property type="entry name" value="DUF5677"/>
    <property type="match status" value="1"/>
</dbReference>
<name>A0A4Y7RA99_9FIRM</name>
<evidence type="ECO:0000313" key="2">
    <source>
        <dbReference type="EMBL" id="TEB05581.1"/>
    </source>
</evidence>
<accession>A0A4Y7RA99</accession>
<protein>
    <submittedName>
        <fullName evidence="2">Uncharacterized protein</fullName>
    </submittedName>
</protein>
<comment type="caution">
    <text evidence="2">The sequence shown here is derived from an EMBL/GenBank/DDBJ whole genome shotgun (WGS) entry which is preliminary data.</text>
</comment>
<evidence type="ECO:0000256" key="1">
    <source>
        <dbReference type="SAM" id="Phobius"/>
    </source>
</evidence>
<sequence length="481" mass="56780">MNHSNLSAHKFKKGKFVTPWNEIMDSLSREESWFHGRLPEYIWLGLIINEYGREDGFKKCHDILNKLHNLLPTQYVPRFSSVLNMEEQKQKEFYLYIMEIIPATVISPLTTIFTFSQFPYFSTTFALGRQSISERHNKISLVLDKASDHQTHFSTDIRFLVLYFQLLSGRLHMPKEILELILEYPHLSHEDKKMQMVRPTVRSMEMSHNMIEPPDANYIDMFWEAVSRMSDCKIIKLDYELEKSDTNLYIDKVEAILRYYSELLKSSSPLDNKMLVLFGITTFSYKRLVEVVKHNLYNAIAARSVVRVLVEDYIMIKYLLKEETTHTDIWTEYQYYGIGQYKLVVERILEYGKDDGDSHVNVKYLDALVNEYRDKEFIDMDTSYFDKKNVREKAIYVGEKDLFGHYYDYDSAFEHGLWGAIRESSLLKCMSPAHQYHCVPDYEGTQNMKSVWHDCVQVMNKTLSVLENTYGLPSYLKIEDQ</sequence>
<dbReference type="AlphaFoldDB" id="A0A4Y7RA99"/>
<gene>
    <name evidence="2" type="ORF">Psch_02622</name>
</gene>
<dbReference type="Proteomes" id="UP000298324">
    <property type="component" value="Unassembled WGS sequence"/>
</dbReference>